<keyword evidence="2" id="KW-1185">Reference proteome</keyword>
<reference evidence="1 2" key="1">
    <citation type="submission" date="2021-06" db="EMBL/GenBank/DDBJ databases">
        <title>Caerostris extrusa draft genome.</title>
        <authorList>
            <person name="Kono N."/>
            <person name="Arakawa K."/>
        </authorList>
    </citation>
    <scope>NUCLEOTIDE SEQUENCE [LARGE SCALE GENOMIC DNA]</scope>
</reference>
<evidence type="ECO:0000313" key="2">
    <source>
        <dbReference type="Proteomes" id="UP001054945"/>
    </source>
</evidence>
<dbReference type="AlphaFoldDB" id="A0AAV4SGH2"/>
<gene>
    <name evidence="1" type="ORF">CEXT_622371</name>
</gene>
<sequence>MISSSSSCYPNNGSTSNHWPSRKYHINRVLSQCVFPFLCCGHLHNAQRLLITTLQTDVLRAHRGFALLDKGLSRGLCLLGVGEMACP</sequence>
<dbReference type="Proteomes" id="UP001054945">
    <property type="component" value="Unassembled WGS sequence"/>
</dbReference>
<name>A0AAV4SGH2_CAEEX</name>
<organism evidence="1 2">
    <name type="scientific">Caerostris extrusa</name>
    <name type="common">Bark spider</name>
    <name type="synonym">Caerostris bankana</name>
    <dbReference type="NCBI Taxonomy" id="172846"/>
    <lineage>
        <taxon>Eukaryota</taxon>
        <taxon>Metazoa</taxon>
        <taxon>Ecdysozoa</taxon>
        <taxon>Arthropoda</taxon>
        <taxon>Chelicerata</taxon>
        <taxon>Arachnida</taxon>
        <taxon>Araneae</taxon>
        <taxon>Araneomorphae</taxon>
        <taxon>Entelegynae</taxon>
        <taxon>Araneoidea</taxon>
        <taxon>Araneidae</taxon>
        <taxon>Caerostris</taxon>
    </lineage>
</organism>
<accession>A0AAV4SGH2</accession>
<comment type="caution">
    <text evidence="1">The sequence shown here is derived from an EMBL/GenBank/DDBJ whole genome shotgun (WGS) entry which is preliminary data.</text>
</comment>
<dbReference type="EMBL" id="BPLR01009357">
    <property type="protein sequence ID" value="GIY31322.1"/>
    <property type="molecule type" value="Genomic_DNA"/>
</dbReference>
<protein>
    <submittedName>
        <fullName evidence="1">Uncharacterized protein</fullName>
    </submittedName>
</protein>
<proteinExistence type="predicted"/>
<evidence type="ECO:0000313" key="1">
    <source>
        <dbReference type="EMBL" id="GIY31322.1"/>
    </source>
</evidence>